<evidence type="ECO:0000256" key="1">
    <source>
        <dbReference type="ARBA" id="ARBA00000707"/>
    </source>
</evidence>
<sequence>MAEHNSNKQNDQEYLSAMPNQEFDQAVTTMQNNIQTEIAASSALVGRKEEISRLKAEYSDDDSPYQQKIKELCKLYSHVRKTRGDGNCFFRAFGFGYLEVMLHNKKDYSKFQENANGTFKKLMSLNYPAFTVEDFFENFMSLVNSIGEKTTLEELTQSFVDEGLSNYFVVYLRLIASCQLQIDADFYQNFIDSGKSVVEFCKTEVEPMYQESDHIHIIALTSALGASVRVAYMDRGGEQLIFHDFPEDCEPTLHLLYKPGHYDILYPR</sequence>
<dbReference type="GeneTree" id="ENSGT00390000006979"/>
<dbReference type="Proteomes" id="UP000007875">
    <property type="component" value="Unassembled WGS sequence"/>
</dbReference>
<evidence type="ECO:0000256" key="6">
    <source>
        <dbReference type="ARBA" id="ARBA00022807"/>
    </source>
</evidence>
<dbReference type="InterPro" id="IPR019400">
    <property type="entry name" value="Peptidase_C65_otubain"/>
</dbReference>
<evidence type="ECO:0000259" key="10">
    <source>
        <dbReference type="PROSITE" id="PS50802"/>
    </source>
</evidence>
<dbReference type="PROSITE" id="PS50802">
    <property type="entry name" value="OTU"/>
    <property type="match status" value="1"/>
</dbReference>
<evidence type="ECO:0000256" key="7">
    <source>
        <dbReference type="PIRNR" id="PIRNR013503"/>
    </source>
</evidence>
<dbReference type="InterPro" id="IPR038765">
    <property type="entry name" value="Papain-like_cys_pep_sf"/>
</dbReference>
<dbReference type="GO" id="GO:0043130">
    <property type="term" value="F:ubiquitin binding"/>
    <property type="evidence" value="ECO:0007669"/>
    <property type="project" value="UniProtKB-UniRule"/>
</dbReference>
<reference evidence="12" key="1">
    <citation type="submission" date="2003-08" db="EMBL/GenBank/DDBJ databases">
        <authorList>
            <person name="Birren B."/>
            <person name="Nusbaum C."/>
            <person name="Abebe A."/>
            <person name="Abouelleil A."/>
            <person name="Adekoya E."/>
            <person name="Ait-zahra M."/>
            <person name="Allen N."/>
            <person name="Allen T."/>
            <person name="An P."/>
            <person name="Anderson M."/>
            <person name="Anderson S."/>
            <person name="Arachchi H."/>
            <person name="Armbruster J."/>
            <person name="Bachantsang P."/>
            <person name="Baldwin J."/>
            <person name="Barry A."/>
            <person name="Bayul T."/>
            <person name="Blitshsteyn B."/>
            <person name="Bloom T."/>
            <person name="Blye J."/>
            <person name="Boguslavskiy L."/>
            <person name="Borowsky M."/>
            <person name="Boukhgalter B."/>
            <person name="Brunache A."/>
            <person name="Butler J."/>
            <person name="Calixte N."/>
            <person name="Calvo S."/>
            <person name="Camarata J."/>
            <person name="Campo K."/>
            <person name="Chang J."/>
            <person name="Cheshatsang Y."/>
            <person name="Citroen M."/>
            <person name="Collymore A."/>
            <person name="Considine T."/>
            <person name="Cook A."/>
            <person name="Cooke P."/>
            <person name="Corum B."/>
            <person name="Cuomo C."/>
            <person name="David R."/>
            <person name="Dawoe T."/>
            <person name="Degray S."/>
            <person name="Dodge S."/>
            <person name="Dooley K."/>
            <person name="Dorje P."/>
            <person name="Dorjee K."/>
            <person name="Dorris L."/>
            <person name="Duffey N."/>
            <person name="Dupes A."/>
            <person name="Elkins T."/>
            <person name="Engels R."/>
            <person name="Erickson J."/>
            <person name="Farina A."/>
            <person name="Faro S."/>
            <person name="Ferreira P."/>
            <person name="Fischer H."/>
            <person name="Fitzgerald M."/>
            <person name="Foley K."/>
            <person name="Gage D."/>
            <person name="Galagan J."/>
            <person name="Gearin G."/>
            <person name="Gnerre S."/>
            <person name="Gnirke A."/>
            <person name="Goyette A."/>
            <person name="Graham J."/>
            <person name="Grandbois E."/>
            <person name="Gyaltsen K."/>
            <person name="Hafez N."/>
            <person name="Hagopian D."/>
            <person name="Hagos B."/>
            <person name="Hall J."/>
            <person name="Hatcher B."/>
            <person name="Heller A."/>
            <person name="Higgins H."/>
            <person name="Honan T."/>
            <person name="Horn A."/>
            <person name="Houde N."/>
            <person name="Hughes L."/>
            <person name="Hulme W."/>
            <person name="Husby E."/>
            <person name="Iliev I."/>
            <person name="Jaffe D."/>
            <person name="Jones C."/>
            <person name="Kamal M."/>
            <person name="Kamat A."/>
            <person name="Kamvysselis M."/>
            <person name="Karlsson E."/>
            <person name="Kells C."/>
            <person name="Kieu A."/>
            <person name="Kisner P."/>
            <person name="Kodira C."/>
            <person name="Kulbokas E."/>
            <person name="Labutti K."/>
            <person name="Lama D."/>
            <person name="Landers T."/>
            <person name="Leger J."/>
            <person name="Levine S."/>
            <person name="Lewis D."/>
            <person name="Lewis T."/>
            <person name="Lindblad-toh K."/>
            <person name="Liu X."/>
            <person name="Lokyitsang T."/>
            <person name="Lokyitsang Y."/>
            <person name="Lucien O."/>
            <person name="Lui A."/>
            <person name="Ma L.J."/>
            <person name="Mabbitt R."/>
            <person name="Macdonald J."/>
            <person name="Maclean C."/>
            <person name="Major J."/>
            <person name="Manning J."/>
            <person name="Marabella R."/>
            <person name="Maru K."/>
            <person name="Matthews C."/>
            <person name="Mauceli E."/>
            <person name="Mccarthy M."/>
            <person name="Mcdonough S."/>
            <person name="Mcghee T."/>
            <person name="Meldrim J."/>
            <person name="Meneus L."/>
            <person name="Mesirov J."/>
            <person name="Mihalev A."/>
            <person name="Mihova T."/>
            <person name="Mikkelsen T."/>
            <person name="Mlenga V."/>
            <person name="Moru K."/>
            <person name="Mozes J."/>
            <person name="Mulrain L."/>
            <person name="Munson G."/>
            <person name="Naylor J."/>
            <person name="Newes C."/>
            <person name="Nguyen C."/>
            <person name="Nguyen N."/>
            <person name="Nguyen T."/>
            <person name="Nicol R."/>
            <person name="Nielsen C."/>
            <person name="Nizzari M."/>
            <person name="Norbu C."/>
            <person name="Norbu N."/>
            <person name="O'donnell P."/>
            <person name="Okoawo O."/>
            <person name="O'leary S."/>
            <person name="Omotosho B."/>
            <person name="O'neill K."/>
            <person name="Osman S."/>
            <person name="Parker S."/>
            <person name="Perrin D."/>
            <person name="Phunkhang P."/>
            <person name="Piqani B."/>
            <person name="Purcell S."/>
            <person name="Rachupka T."/>
            <person name="Ramasamy U."/>
            <person name="Rameau R."/>
            <person name="Ray V."/>
            <person name="Raymond C."/>
            <person name="Retta R."/>
            <person name="Richardson S."/>
            <person name="Rise C."/>
            <person name="Rodriguez J."/>
            <person name="Rogers J."/>
            <person name="Rogov P."/>
            <person name="Rutman M."/>
            <person name="Schupbach R."/>
            <person name="Seaman C."/>
            <person name="Settipalli S."/>
            <person name="Sharpe T."/>
            <person name="Sheridan J."/>
            <person name="Sherpa N."/>
            <person name="Shi J."/>
            <person name="Smirnov S."/>
            <person name="Smith C."/>
            <person name="Sougnez C."/>
            <person name="Spencer B."/>
            <person name="Stalker J."/>
            <person name="Stange-thomann N."/>
            <person name="Stavropoulos S."/>
            <person name="Stetson K."/>
            <person name="Stone C."/>
            <person name="Stone S."/>
            <person name="Stubbs M."/>
            <person name="Talamas J."/>
            <person name="Tchuinga P."/>
            <person name="Tenzing P."/>
            <person name="Tesfaye S."/>
            <person name="Theodore J."/>
            <person name="Thoulutsang Y."/>
            <person name="Topham K."/>
            <person name="Towey S."/>
            <person name="Tsamla T."/>
            <person name="Tsomo N."/>
            <person name="Vallee D."/>
            <person name="Vassiliev H."/>
            <person name="Venkataraman V."/>
            <person name="Vinson J."/>
            <person name="Vo A."/>
            <person name="Wade C."/>
            <person name="Wang S."/>
            <person name="Wangchuk T."/>
            <person name="Wangdi T."/>
            <person name="Whittaker C."/>
            <person name="Wilkinson J."/>
            <person name="Wu Y."/>
            <person name="Wyman D."/>
            <person name="Yadav S."/>
            <person name="Yang S."/>
            <person name="Yang X."/>
            <person name="Yeager S."/>
            <person name="Yee E."/>
            <person name="Young G."/>
            <person name="Zainoun J."/>
            <person name="Zembeck L."/>
            <person name="Zimmer A."/>
            <person name="Zody M."/>
            <person name="Lander E."/>
        </authorList>
    </citation>
    <scope>NUCLEOTIDE SEQUENCE [LARGE SCALE GENOMIC DNA]</scope>
</reference>
<dbReference type="FunFam" id="1.20.1300.20:FF:000001">
    <property type="entry name" value="Ubiquitin thioesterase OTUB1"/>
    <property type="match status" value="1"/>
</dbReference>
<dbReference type="Ensembl" id="ENSCSAVT00000002305.1">
    <property type="protein sequence ID" value="ENSCSAVP00000002267.1"/>
    <property type="gene ID" value="ENSCSAVG00000001327.1"/>
</dbReference>
<dbReference type="GO" id="GO:0005634">
    <property type="term" value="C:nucleus"/>
    <property type="evidence" value="ECO:0007669"/>
    <property type="project" value="TreeGrafter"/>
</dbReference>
<accession>H2YAB9</accession>
<feature type="site" description="Interacts with free ubiquitin" evidence="9">
    <location>
        <position position="232"/>
    </location>
</feature>
<evidence type="ECO:0000256" key="5">
    <source>
        <dbReference type="ARBA" id="ARBA00022801"/>
    </source>
</evidence>
<keyword evidence="5 7" id="KW-0378">Hydrolase</keyword>
<feature type="site" description="Interacts with free ubiquitin" evidence="9">
    <location>
        <position position="257"/>
    </location>
</feature>
<evidence type="ECO:0000256" key="4">
    <source>
        <dbReference type="ARBA" id="ARBA00022786"/>
    </source>
</evidence>
<dbReference type="Gene3D" id="1.20.1300.20">
    <property type="entry name" value="Peptidase C65 Otubain, subdomain 2"/>
    <property type="match status" value="1"/>
</dbReference>
<dbReference type="PIRSF" id="PIRSF013503">
    <property type="entry name" value="Ubiquitin_thioesterase_Otubain"/>
    <property type="match status" value="1"/>
</dbReference>
<dbReference type="SUPFAM" id="SSF54001">
    <property type="entry name" value="Cysteine proteinases"/>
    <property type="match status" value="1"/>
</dbReference>
<evidence type="ECO:0000313" key="11">
    <source>
        <dbReference type="Ensembl" id="ENSCSAVP00000002267.1"/>
    </source>
</evidence>
<feature type="active site" evidence="8">
    <location>
        <position position="85"/>
    </location>
</feature>
<evidence type="ECO:0000256" key="8">
    <source>
        <dbReference type="PIRSR" id="PIRSR013503-1"/>
    </source>
</evidence>
<dbReference type="AlphaFoldDB" id="H2YAB9"/>
<feature type="site" description="Interacts with free ubiquitin" evidence="9">
    <location>
        <position position="262"/>
    </location>
</feature>
<dbReference type="PANTHER" id="PTHR12931">
    <property type="entry name" value="UBIQUITIN THIOLESTERASE PROTEIN OTUB"/>
    <property type="match status" value="1"/>
</dbReference>
<reference evidence="11" key="3">
    <citation type="submission" date="2025-09" db="UniProtKB">
        <authorList>
            <consortium name="Ensembl"/>
        </authorList>
    </citation>
    <scope>IDENTIFICATION</scope>
</reference>
<reference evidence="11" key="2">
    <citation type="submission" date="2025-08" db="UniProtKB">
        <authorList>
            <consortium name="Ensembl"/>
        </authorList>
    </citation>
    <scope>IDENTIFICATION</scope>
</reference>
<evidence type="ECO:0000256" key="2">
    <source>
        <dbReference type="ARBA" id="ARBA00006579"/>
    </source>
</evidence>
<dbReference type="InterPro" id="IPR042468">
    <property type="entry name" value="Peptidase_C65_otubain_sub1"/>
</dbReference>
<keyword evidence="3 7" id="KW-0645">Protease</keyword>
<dbReference type="EC" id="3.4.19.12" evidence="7"/>
<feature type="domain" description="OTU" evidence="10">
    <location>
        <begin position="77"/>
        <end position="268"/>
    </location>
</feature>
<name>H2YAB9_CIOSA</name>
<organism evidence="11 12">
    <name type="scientific">Ciona savignyi</name>
    <name type="common">Pacific transparent sea squirt</name>
    <dbReference type="NCBI Taxonomy" id="51511"/>
    <lineage>
        <taxon>Eukaryota</taxon>
        <taxon>Metazoa</taxon>
        <taxon>Chordata</taxon>
        <taxon>Tunicata</taxon>
        <taxon>Ascidiacea</taxon>
        <taxon>Phlebobranchia</taxon>
        <taxon>Cionidae</taxon>
        <taxon>Ciona</taxon>
    </lineage>
</organism>
<evidence type="ECO:0000256" key="3">
    <source>
        <dbReference type="ARBA" id="ARBA00022670"/>
    </source>
</evidence>
<evidence type="ECO:0000256" key="9">
    <source>
        <dbReference type="PIRSR" id="PIRSR013503-2"/>
    </source>
</evidence>
<keyword evidence="4 7" id="KW-0833">Ubl conjugation pathway</keyword>
<dbReference type="PANTHER" id="PTHR12931:SF15">
    <property type="entry name" value="UBIQUITIN THIOESTERASE OTUBAIN-LIKE"/>
    <property type="match status" value="1"/>
</dbReference>
<comment type="similarity">
    <text evidence="2 7">Belongs to the peptidase C65 family.</text>
</comment>
<dbReference type="FunCoup" id="H2YAB9">
    <property type="interactions" value="553"/>
</dbReference>
<feature type="site" description="Interacts with free ubiquitin" evidence="9">
    <location>
        <position position="234"/>
    </location>
</feature>
<feature type="active site" evidence="8">
    <location>
        <position position="261"/>
    </location>
</feature>
<dbReference type="Gene3D" id="3.30.200.60">
    <property type="entry name" value="Peptidase C65 Otubain, subdomain 1"/>
    <property type="match status" value="1"/>
</dbReference>
<keyword evidence="6 7" id="KW-0788">Thiol protease</keyword>
<dbReference type="OMA" id="ADHVQIT"/>
<comment type="catalytic activity">
    <reaction evidence="1 7">
        <text>Thiol-dependent hydrolysis of ester, thioester, amide, peptide and isopeptide bonds formed by the C-terminal Gly of ubiquitin (a 76-residue protein attached to proteins as an intracellular targeting signal).</text>
        <dbReference type="EC" id="3.4.19.12"/>
    </reaction>
</comment>
<dbReference type="HOGENOM" id="CLU_014832_3_0_1"/>
<dbReference type="Pfam" id="PF10275">
    <property type="entry name" value="Peptidase_C65"/>
    <property type="match status" value="1"/>
</dbReference>
<protein>
    <recommendedName>
        <fullName evidence="7">Ubiquitin thioesterase</fullName>
        <ecNumber evidence="7">3.4.19.12</ecNumber>
    </recommendedName>
</protein>
<dbReference type="InterPro" id="IPR042467">
    <property type="entry name" value="Peptidase_C65_otubain_sub2"/>
</dbReference>
<proteinExistence type="inferred from homology"/>
<evidence type="ECO:0000313" key="12">
    <source>
        <dbReference type="Proteomes" id="UP000007875"/>
    </source>
</evidence>
<dbReference type="InParanoid" id="H2YAB9"/>
<dbReference type="eggNOG" id="KOG3991">
    <property type="taxonomic scope" value="Eukaryota"/>
</dbReference>
<dbReference type="GO" id="GO:0071108">
    <property type="term" value="P:protein K48-linked deubiquitination"/>
    <property type="evidence" value="ECO:0007669"/>
    <property type="project" value="TreeGrafter"/>
</dbReference>
<feature type="site" description="Interacts with free ubiquitin" evidence="9">
    <location>
        <position position="218"/>
    </location>
</feature>
<keyword evidence="12" id="KW-1185">Reference proteome</keyword>
<dbReference type="CDD" id="cd22763">
    <property type="entry name" value="OTUB1"/>
    <property type="match status" value="1"/>
</dbReference>
<feature type="active site" evidence="8">
    <location>
        <position position="88"/>
    </location>
</feature>
<dbReference type="InterPro" id="IPR003323">
    <property type="entry name" value="OTU_dom"/>
</dbReference>
<dbReference type="STRING" id="51511.ENSCSAVP00000002267"/>
<dbReference type="GO" id="GO:0006508">
    <property type="term" value="P:proteolysis"/>
    <property type="evidence" value="ECO:0007669"/>
    <property type="project" value="UniProtKB-KW"/>
</dbReference>
<dbReference type="MEROPS" id="C65.001"/>
<dbReference type="InterPro" id="IPR016615">
    <property type="entry name" value="Otubain"/>
</dbReference>
<dbReference type="GO" id="GO:0004843">
    <property type="term" value="F:cysteine-type deubiquitinase activity"/>
    <property type="evidence" value="ECO:0007669"/>
    <property type="project" value="UniProtKB-UniRule"/>
</dbReference>